<dbReference type="EMBL" id="UFTD01000001">
    <property type="protein sequence ID" value="SSZ38932.1"/>
    <property type="molecule type" value="Genomic_DNA"/>
</dbReference>
<keyword evidence="6" id="KW-0028">Amino-acid biosynthesis</keyword>
<dbReference type="InterPro" id="IPR016204">
    <property type="entry name" value="HDH"/>
</dbReference>
<dbReference type="InterPro" id="IPR019811">
    <property type="entry name" value="HDH_CS"/>
</dbReference>
<evidence type="ECO:0000256" key="7">
    <source>
        <dbReference type="ARBA" id="ARBA00022697"/>
    </source>
</evidence>
<evidence type="ECO:0000256" key="12">
    <source>
        <dbReference type="PIRSR" id="PIRSR000098-2"/>
    </source>
</evidence>
<dbReference type="Pfam" id="PF01842">
    <property type="entry name" value="ACT"/>
    <property type="match status" value="1"/>
</dbReference>
<evidence type="ECO:0000256" key="10">
    <source>
        <dbReference type="ARBA" id="ARBA00023167"/>
    </source>
</evidence>
<dbReference type="Gene3D" id="3.30.70.260">
    <property type="match status" value="1"/>
</dbReference>
<evidence type="ECO:0000256" key="3">
    <source>
        <dbReference type="ARBA" id="ARBA00006753"/>
    </source>
</evidence>
<dbReference type="EC" id="1.1.1.3" evidence="4"/>
<evidence type="ECO:0000256" key="11">
    <source>
        <dbReference type="PIRSR" id="PIRSR000098-1"/>
    </source>
</evidence>
<dbReference type="InterPro" id="IPR002912">
    <property type="entry name" value="ACT_dom"/>
</dbReference>
<dbReference type="GO" id="GO:0004412">
    <property type="term" value="F:homoserine dehydrogenase activity"/>
    <property type="evidence" value="ECO:0007669"/>
    <property type="project" value="UniProtKB-EC"/>
</dbReference>
<dbReference type="PROSITE" id="PS51671">
    <property type="entry name" value="ACT"/>
    <property type="match status" value="1"/>
</dbReference>
<dbReference type="AlphaFoldDB" id="A0A336NJF8"/>
<dbReference type="GO" id="GO:0009086">
    <property type="term" value="P:methionine biosynthetic process"/>
    <property type="evidence" value="ECO:0007669"/>
    <property type="project" value="UniProtKB-KW"/>
</dbReference>
<reference evidence="15 16" key="1">
    <citation type="submission" date="2018-06" db="EMBL/GenBank/DDBJ databases">
        <authorList>
            <consortium name="Pathogen Informatics"/>
            <person name="Doyle S."/>
        </authorList>
    </citation>
    <scope>NUCLEOTIDE SEQUENCE [LARGE SCALE GENOMIC DNA]</scope>
    <source>
        <strain evidence="15 16">NCTC12860</strain>
    </source>
</reference>
<keyword evidence="10" id="KW-0486">Methionine biosynthesis</keyword>
<keyword evidence="8 12" id="KW-0521">NADP</keyword>
<evidence type="ECO:0000256" key="13">
    <source>
        <dbReference type="RuleBase" id="RU004171"/>
    </source>
</evidence>
<comment type="similarity">
    <text evidence="3 13">Belongs to the homoserine dehydrogenase family.</text>
</comment>
<dbReference type="FunFam" id="3.30.360.10:FF:000005">
    <property type="entry name" value="Homoserine dehydrogenase"/>
    <property type="match status" value="1"/>
</dbReference>
<dbReference type="CDD" id="cd04881">
    <property type="entry name" value="ACT_HSDH-Hom"/>
    <property type="match status" value="1"/>
</dbReference>
<name>A0A336NJF8_BARGR</name>
<feature type="binding site" evidence="12">
    <location>
        <begin position="33"/>
        <end position="40"/>
    </location>
    <ligand>
        <name>NADP(+)</name>
        <dbReference type="ChEBI" id="CHEBI:58349"/>
    </ligand>
</feature>
<protein>
    <recommendedName>
        <fullName evidence="5">Homoserine dehydrogenase</fullName>
        <ecNumber evidence="4">1.1.1.3</ecNumber>
    </recommendedName>
</protein>
<accession>A0A336NJF8</accession>
<dbReference type="PIRSF" id="PIRSF000098">
    <property type="entry name" value="Homoser_dehydrog"/>
    <property type="match status" value="1"/>
</dbReference>
<proteinExistence type="inferred from homology"/>
<comment type="pathway">
    <text evidence="2">Amino-acid biosynthesis; L-methionine biosynthesis via de novo pathway; L-homoserine from L-aspartate: step 3/3.</text>
</comment>
<dbReference type="Gene3D" id="3.40.50.720">
    <property type="entry name" value="NAD(P)-binding Rossmann-like Domain"/>
    <property type="match status" value="1"/>
</dbReference>
<organism evidence="15 16">
    <name type="scientific">Bartonella grahamii</name>
    <dbReference type="NCBI Taxonomy" id="33045"/>
    <lineage>
        <taxon>Bacteria</taxon>
        <taxon>Pseudomonadati</taxon>
        <taxon>Pseudomonadota</taxon>
        <taxon>Alphaproteobacteria</taxon>
        <taxon>Hyphomicrobiales</taxon>
        <taxon>Bartonellaceae</taxon>
        <taxon>Bartonella</taxon>
    </lineage>
</organism>
<dbReference type="NCBIfam" id="NF004976">
    <property type="entry name" value="PRK06349.1"/>
    <property type="match status" value="1"/>
</dbReference>
<keyword evidence="9 15" id="KW-0560">Oxidoreductase</keyword>
<keyword evidence="7" id="KW-0791">Threonine biosynthesis</keyword>
<evidence type="ECO:0000256" key="5">
    <source>
        <dbReference type="ARBA" id="ARBA00013376"/>
    </source>
</evidence>
<evidence type="ECO:0000256" key="8">
    <source>
        <dbReference type="ARBA" id="ARBA00022857"/>
    </source>
</evidence>
<evidence type="ECO:0000256" key="4">
    <source>
        <dbReference type="ARBA" id="ARBA00013213"/>
    </source>
</evidence>
<dbReference type="InterPro" id="IPR036291">
    <property type="entry name" value="NAD(P)-bd_dom_sf"/>
</dbReference>
<feature type="binding site" evidence="12">
    <location>
        <position position="130"/>
    </location>
    <ligand>
        <name>NADPH</name>
        <dbReference type="ChEBI" id="CHEBI:57783"/>
    </ligand>
</feature>
<dbReference type="InterPro" id="IPR045865">
    <property type="entry name" value="ACT-like_dom_sf"/>
</dbReference>
<dbReference type="Pfam" id="PF00742">
    <property type="entry name" value="Homoserine_dh"/>
    <property type="match status" value="1"/>
</dbReference>
<dbReference type="Gene3D" id="3.30.360.10">
    <property type="entry name" value="Dihydrodipicolinate Reductase, domain 2"/>
    <property type="match status" value="1"/>
</dbReference>
<feature type="domain" description="ACT" evidence="14">
    <location>
        <begin position="378"/>
        <end position="455"/>
    </location>
</feature>
<dbReference type="GO" id="GO:0050661">
    <property type="term" value="F:NADP binding"/>
    <property type="evidence" value="ECO:0007669"/>
    <property type="project" value="InterPro"/>
</dbReference>
<gene>
    <name evidence="15" type="primary">hom</name>
    <name evidence="15" type="ORF">NCTC12860_00118</name>
</gene>
<evidence type="ECO:0000313" key="15">
    <source>
        <dbReference type="EMBL" id="SSZ38932.1"/>
    </source>
</evidence>
<dbReference type="UniPathway" id="UPA00050">
    <property type="reaction ID" value="UER00063"/>
</dbReference>
<dbReference type="Pfam" id="PF03447">
    <property type="entry name" value="NAD_binding_3"/>
    <property type="match status" value="1"/>
</dbReference>
<evidence type="ECO:0000256" key="1">
    <source>
        <dbReference type="ARBA" id="ARBA00005056"/>
    </source>
</evidence>
<evidence type="ECO:0000256" key="2">
    <source>
        <dbReference type="ARBA" id="ARBA00005062"/>
    </source>
</evidence>
<dbReference type="PANTHER" id="PTHR43331:SF1">
    <property type="entry name" value="HOMOSERINE DEHYDROGENASE"/>
    <property type="match status" value="1"/>
</dbReference>
<dbReference type="InterPro" id="IPR005106">
    <property type="entry name" value="Asp/hSer_DH_NAD-bd"/>
</dbReference>
<feature type="active site" description="Proton donor" evidence="11">
    <location>
        <position position="230"/>
    </location>
</feature>
<dbReference type="PANTHER" id="PTHR43331">
    <property type="entry name" value="HOMOSERINE DEHYDROGENASE"/>
    <property type="match status" value="1"/>
</dbReference>
<dbReference type="InterPro" id="IPR001342">
    <property type="entry name" value="HDH_cat"/>
</dbReference>
<dbReference type="PROSITE" id="PS01042">
    <property type="entry name" value="HOMOSER_DHGENASE"/>
    <property type="match status" value="1"/>
</dbReference>
<dbReference type="UniPathway" id="UPA00051">
    <property type="reaction ID" value="UER00465"/>
</dbReference>
<comment type="pathway">
    <text evidence="1">Amino-acid biosynthesis; L-threonine biosynthesis; L-threonine from L-aspartate: step 3/5.</text>
</comment>
<evidence type="ECO:0000256" key="6">
    <source>
        <dbReference type="ARBA" id="ARBA00022605"/>
    </source>
</evidence>
<evidence type="ECO:0000259" key="14">
    <source>
        <dbReference type="PROSITE" id="PS51671"/>
    </source>
</evidence>
<dbReference type="GO" id="GO:0009088">
    <property type="term" value="P:threonine biosynthetic process"/>
    <property type="evidence" value="ECO:0007669"/>
    <property type="project" value="UniProtKB-UniPathway"/>
</dbReference>
<dbReference type="SUPFAM" id="SSF51735">
    <property type="entry name" value="NAD(P)-binding Rossmann-fold domains"/>
    <property type="match status" value="1"/>
</dbReference>
<sequence>MLFVLIGTSFKRFFSEDRDQWLIMAEALKVGVAGLGTVGTSVVRALCEKANSLACQCGRFIKVVAVSARDKNRNRGIDLSDIKWFDSPVELAASDEIDVFVELVGGELDVVYTAVKRALEAGHHVVTANKALLARHGVELAIIAEKKGVFLHFEAAVAGGIPVIKAMRESLVSNHISRIYGILNGTCNYILTRMFTEGLSFKDCLADAQRLGYAEADPSFDIEGNDTAHKLALLTSLAFGTAVSLDDVYVEGIHNISQIDIRAADELGYRIKLLGVALKTDSGIEQRVHPTMVPISSMIAQINGVTNALSIQSDLLGELLFSGPGAGGMATASAVIGDLADIAKARSGFQYAPVLRRPALELTPHKKARISHHAGGYFIRLNVHDRTGVFAAVARHMADNHISLESIVQRSFVEDQIEKTIILITHETTEVNVRQALAEIEKDGHLVAKSQFIRIEPMAEN</sequence>
<evidence type="ECO:0000256" key="9">
    <source>
        <dbReference type="ARBA" id="ARBA00023002"/>
    </source>
</evidence>
<dbReference type="SUPFAM" id="SSF55021">
    <property type="entry name" value="ACT-like"/>
    <property type="match status" value="1"/>
</dbReference>
<evidence type="ECO:0000313" key="16">
    <source>
        <dbReference type="Proteomes" id="UP000253846"/>
    </source>
</evidence>
<dbReference type="SUPFAM" id="SSF55347">
    <property type="entry name" value="Glyceraldehyde-3-phosphate dehydrogenase-like, C-terminal domain"/>
    <property type="match status" value="1"/>
</dbReference>
<feature type="binding site" evidence="12">
    <location>
        <position position="215"/>
    </location>
    <ligand>
        <name>L-homoserine</name>
        <dbReference type="ChEBI" id="CHEBI:57476"/>
    </ligand>
</feature>
<dbReference type="Proteomes" id="UP000253846">
    <property type="component" value="Unassembled WGS sequence"/>
</dbReference>